<evidence type="ECO:0000256" key="3">
    <source>
        <dbReference type="ARBA" id="ARBA00022827"/>
    </source>
</evidence>
<dbReference type="AlphaFoldDB" id="A0A239CPK5"/>
<dbReference type="OrthoDB" id="3647401at2"/>
<gene>
    <name evidence="5" type="ORF">SAMN06264365_11212</name>
</gene>
<dbReference type="InterPro" id="IPR036188">
    <property type="entry name" value="FAD/NAD-bd_sf"/>
</dbReference>
<organism evidence="5 6">
    <name type="scientific">Actinoplanes regularis</name>
    <dbReference type="NCBI Taxonomy" id="52697"/>
    <lineage>
        <taxon>Bacteria</taxon>
        <taxon>Bacillati</taxon>
        <taxon>Actinomycetota</taxon>
        <taxon>Actinomycetes</taxon>
        <taxon>Micromonosporales</taxon>
        <taxon>Micromonosporaceae</taxon>
        <taxon>Actinoplanes</taxon>
    </lineage>
</organism>
<name>A0A239CPK5_9ACTN</name>
<evidence type="ECO:0000256" key="1">
    <source>
        <dbReference type="ARBA" id="ARBA00001974"/>
    </source>
</evidence>
<dbReference type="Gene3D" id="3.40.30.120">
    <property type="match status" value="1"/>
</dbReference>
<dbReference type="Proteomes" id="UP000198415">
    <property type="component" value="Unassembled WGS sequence"/>
</dbReference>
<sequence>MHDVVIVGAGPVGLLLACELGLAGCSVMVLEREPRASSPFKSDPLGIRGLSSGSVEAFYRRGMLQPLLEASNVKEYPGPMRGAAHFAGILLDPNQVDFDSLPFRLPSPAPEGILTNMAAVESVLAERAIQLGVGIRRGAPVSAITQTGHGVVARAGDHDYAARWLVGCDGGRSIVRKLAGFDFVGTEPQFTGYVVLGAIADPEKLRFGFNLTPNGMYLRTGGEKYIGMMDFDGGAYDRSQQPTREHLQSVLRRISGTDVSLTDVEQATTFTDRAMQVTTYQRGRVFLAGDAAHIHSPLGGQGLNSGIGDALNLGWKLAATVLGHAPDGLLDSYTVERHPIGQQVVDWTRVQVAVMRPDAHSQAIQRLVRTLITTGAGTTEVFSHLEDMTGLALRYDLGDASPLIGRNVPEFRLQDGTRLGDLMHDGRGVLLDFTPDRRLHTTVADRQDQIRYVGSPARDDLDLDAVLIRPDGIIAWTGDDATFDDAVSRWFGKPASA</sequence>
<evidence type="ECO:0000313" key="5">
    <source>
        <dbReference type="EMBL" id="SNS21792.1"/>
    </source>
</evidence>
<dbReference type="SUPFAM" id="SSF51905">
    <property type="entry name" value="FAD/NAD(P)-binding domain"/>
    <property type="match status" value="1"/>
</dbReference>
<dbReference type="Pfam" id="PF21274">
    <property type="entry name" value="Rng_hyd_C"/>
    <property type="match status" value="1"/>
</dbReference>
<evidence type="ECO:0000313" key="6">
    <source>
        <dbReference type="Proteomes" id="UP000198415"/>
    </source>
</evidence>
<dbReference type="GO" id="GO:0016709">
    <property type="term" value="F:oxidoreductase activity, acting on paired donors, with incorporation or reduction of molecular oxygen, NAD(P)H as one donor, and incorporation of one atom of oxygen"/>
    <property type="evidence" value="ECO:0007669"/>
    <property type="project" value="UniProtKB-ARBA"/>
</dbReference>
<comment type="cofactor">
    <cofactor evidence="1">
        <name>FAD</name>
        <dbReference type="ChEBI" id="CHEBI:57692"/>
    </cofactor>
</comment>
<dbReference type="RefSeq" id="WP_089296116.1">
    <property type="nucleotide sequence ID" value="NZ_BOMU01000065.1"/>
</dbReference>
<keyword evidence="6" id="KW-1185">Reference proteome</keyword>
<evidence type="ECO:0000259" key="4">
    <source>
        <dbReference type="Pfam" id="PF01494"/>
    </source>
</evidence>
<protein>
    <submittedName>
        <fullName evidence="5">2-polyprenyl-6-methoxyphenol hydroxylase</fullName>
    </submittedName>
</protein>
<dbReference type="GO" id="GO:0071949">
    <property type="term" value="F:FAD binding"/>
    <property type="evidence" value="ECO:0007669"/>
    <property type="project" value="InterPro"/>
</dbReference>
<reference evidence="5 6" key="1">
    <citation type="submission" date="2017-06" db="EMBL/GenBank/DDBJ databases">
        <authorList>
            <person name="Kim H.J."/>
            <person name="Triplett B.A."/>
        </authorList>
    </citation>
    <scope>NUCLEOTIDE SEQUENCE [LARGE SCALE GENOMIC DNA]</scope>
    <source>
        <strain evidence="5 6">DSM 43151</strain>
    </source>
</reference>
<accession>A0A239CPK5</accession>
<feature type="domain" description="FAD-binding" evidence="4">
    <location>
        <begin position="3"/>
        <end position="348"/>
    </location>
</feature>
<proteinExistence type="predicted"/>
<dbReference type="PANTHER" id="PTHR43004:SF19">
    <property type="entry name" value="BINDING MONOOXYGENASE, PUTATIVE (JCVI)-RELATED"/>
    <property type="match status" value="1"/>
</dbReference>
<dbReference type="Gene3D" id="3.50.50.60">
    <property type="entry name" value="FAD/NAD(P)-binding domain"/>
    <property type="match status" value="1"/>
</dbReference>
<dbReference type="Pfam" id="PF01494">
    <property type="entry name" value="FAD_binding_3"/>
    <property type="match status" value="1"/>
</dbReference>
<keyword evidence="3" id="KW-0274">FAD</keyword>
<dbReference type="Gene3D" id="3.30.70.2450">
    <property type="match status" value="1"/>
</dbReference>
<evidence type="ECO:0000256" key="2">
    <source>
        <dbReference type="ARBA" id="ARBA00022630"/>
    </source>
</evidence>
<dbReference type="PRINTS" id="PR00420">
    <property type="entry name" value="RNGMNOXGNASE"/>
</dbReference>
<dbReference type="InterPro" id="IPR050641">
    <property type="entry name" value="RIFMO-like"/>
</dbReference>
<dbReference type="PANTHER" id="PTHR43004">
    <property type="entry name" value="TRK SYSTEM POTASSIUM UPTAKE PROTEIN"/>
    <property type="match status" value="1"/>
</dbReference>
<dbReference type="EMBL" id="FZNR01000012">
    <property type="protein sequence ID" value="SNS21792.1"/>
    <property type="molecule type" value="Genomic_DNA"/>
</dbReference>
<dbReference type="InterPro" id="IPR002938">
    <property type="entry name" value="FAD-bd"/>
</dbReference>
<keyword evidence="2" id="KW-0285">Flavoprotein</keyword>